<dbReference type="InterPro" id="IPR017942">
    <property type="entry name" value="Lipid-bd_serum_glycop_N"/>
</dbReference>
<evidence type="ECO:0000256" key="1">
    <source>
        <dbReference type="SAM" id="SignalP"/>
    </source>
</evidence>
<dbReference type="Gene3D" id="3.15.10.10">
    <property type="entry name" value="Bactericidal permeability-increasing protein, domain 1"/>
    <property type="match status" value="1"/>
</dbReference>
<evidence type="ECO:0000313" key="4">
    <source>
        <dbReference type="Proteomes" id="UP000002281"/>
    </source>
</evidence>
<dbReference type="SUPFAM" id="SSF55394">
    <property type="entry name" value="Bactericidal permeability-increasing protein, BPI"/>
    <property type="match status" value="1"/>
</dbReference>
<dbReference type="PaxDb" id="9796-ENSECAP00000040754"/>
<organism evidence="3 4">
    <name type="scientific">Equus caballus</name>
    <name type="common">Horse</name>
    <dbReference type="NCBI Taxonomy" id="9796"/>
    <lineage>
        <taxon>Eukaryota</taxon>
        <taxon>Metazoa</taxon>
        <taxon>Chordata</taxon>
        <taxon>Craniata</taxon>
        <taxon>Vertebrata</taxon>
        <taxon>Euteleostomi</taxon>
        <taxon>Mammalia</taxon>
        <taxon>Eutheria</taxon>
        <taxon>Laurasiatheria</taxon>
        <taxon>Perissodactyla</taxon>
        <taxon>Equidae</taxon>
        <taxon>Equus</taxon>
    </lineage>
</organism>
<sequence length="172" mass="19354">SFCLKSHSSPQLLPPLLFLRLLPFPLLLSLVPRPFNNEIIKAHVHTNLIVEFWLEKDEFGRRDLVIGDCGVEPSSVQTTVLTQDCPPKMKHFLCNLRHNLKKVIPHQVESQVCPLTGEVLRQLDVKLLKSLMGESVSIQGGGLRTGRWLEEVPPRSSQRGLLRGVCMCSEIS</sequence>
<dbReference type="Bgee" id="ENSECAG00000027711">
    <property type="expression patterns" value="Expressed in epithelium of bronchus and 8 other cell types or tissues"/>
</dbReference>
<dbReference type="Pfam" id="PF01273">
    <property type="entry name" value="LBP_BPI_CETP"/>
    <property type="match status" value="1"/>
</dbReference>
<feature type="signal peptide" evidence="1">
    <location>
        <begin position="1"/>
        <end position="29"/>
    </location>
</feature>
<dbReference type="Proteomes" id="UP000002281">
    <property type="component" value="Chromosome 22"/>
</dbReference>
<evidence type="ECO:0000259" key="2">
    <source>
        <dbReference type="Pfam" id="PF01273"/>
    </source>
</evidence>
<dbReference type="InterPro" id="IPR017943">
    <property type="entry name" value="Bactericidal_perm-incr_a/b_dom"/>
</dbReference>
<feature type="chain" id="PRO_5040361362" description="Lipid-binding serum glycoprotein N-terminal domain-containing protein" evidence="1">
    <location>
        <begin position="30"/>
        <end position="172"/>
    </location>
</feature>
<dbReference type="GeneTree" id="ENSGT01100000263546"/>
<dbReference type="PANTHER" id="PTHR47736:SF1">
    <property type="entry name" value="BPI FOLD-CONTAINING FAMILY A MEMBER 3"/>
    <property type="match status" value="1"/>
</dbReference>
<proteinExistence type="predicted"/>
<dbReference type="InParanoid" id="A0A3Q2HZ59"/>
<dbReference type="InterPro" id="IPR032946">
    <property type="entry name" value="Bpifa3"/>
</dbReference>
<feature type="domain" description="Lipid-binding serum glycoprotein N-terminal" evidence="2">
    <location>
        <begin position="34"/>
        <end position="123"/>
    </location>
</feature>
<keyword evidence="1" id="KW-0732">Signal</keyword>
<name>A0A3Q2HZ59_HORSE</name>
<reference evidence="3 4" key="1">
    <citation type="journal article" date="2009" name="Science">
        <title>Genome sequence, comparative analysis, and population genetics of the domestic horse.</title>
        <authorList>
            <consortium name="Broad Institute Genome Sequencing Platform"/>
            <consortium name="Broad Institute Whole Genome Assembly Team"/>
            <person name="Wade C.M."/>
            <person name="Giulotto E."/>
            <person name="Sigurdsson S."/>
            <person name="Zoli M."/>
            <person name="Gnerre S."/>
            <person name="Imsland F."/>
            <person name="Lear T.L."/>
            <person name="Adelson D.L."/>
            <person name="Bailey E."/>
            <person name="Bellone R.R."/>
            <person name="Bloecker H."/>
            <person name="Distl O."/>
            <person name="Edgar R.C."/>
            <person name="Garber M."/>
            <person name="Leeb T."/>
            <person name="Mauceli E."/>
            <person name="MacLeod J.N."/>
            <person name="Penedo M.C.T."/>
            <person name="Raison J.M."/>
            <person name="Sharpe T."/>
            <person name="Vogel J."/>
            <person name="Andersson L."/>
            <person name="Antczak D.F."/>
            <person name="Biagi T."/>
            <person name="Binns M.M."/>
            <person name="Chowdhary B.P."/>
            <person name="Coleman S.J."/>
            <person name="Della Valle G."/>
            <person name="Fryc S."/>
            <person name="Guerin G."/>
            <person name="Hasegawa T."/>
            <person name="Hill E.W."/>
            <person name="Jurka J."/>
            <person name="Kiialainen A."/>
            <person name="Lindgren G."/>
            <person name="Liu J."/>
            <person name="Magnani E."/>
            <person name="Mickelson J.R."/>
            <person name="Murray J."/>
            <person name="Nergadze S.G."/>
            <person name="Onofrio R."/>
            <person name="Pedroni S."/>
            <person name="Piras M.F."/>
            <person name="Raudsepp T."/>
            <person name="Rocchi M."/>
            <person name="Roeed K.H."/>
            <person name="Ryder O.A."/>
            <person name="Searle S."/>
            <person name="Skow L."/>
            <person name="Swinburne J.E."/>
            <person name="Syvaenen A.C."/>
            <person name="Tozaki T."/>
            <person name="Valberg S.J."/>
            <person name="Vaudin M."/>
            <person name="White J.R."/>
            <person name="Zody M.C."/>
            <person name="Lander E.S."/>
            <person name="Lindblad-Toh K."/>
        </authorList>
    </citation>
    <scope>NUCLEOTIDE SEQUENCE [LARGE SCALE GENOMIC DNA]</scope>
    <source>
        <strain evidence="3 4">Thoroughbred</strain>
    </source>
</reference>
<reference evidence="3" key="2">
    <citation type="submission" date="2025-08" db="UniProtKB">
        <authorList>
            <consortium name="Ensembl"/>
        </authorList>
    </citation>
    <scope>IDENTIFICATION</scope>
    <source>
        <strain evidence="3">Thoroughbred</strain>
    </source>
</reference>
<protein>
    <recommendedName>
        <fullName evidence="2">Lipid-binding serum glycoprotein N-terminal domain-containing protein</fullName>
    </recommendedName>
</protein>
<dbReference type="Ensembl" id="ENSECAT00000039027.2">
    <property type="protein sequence ID" value="ENSECAP00000040754.2"/>
    <property type="gene ID" value="ENSECAG00000027711.2"/>
</dbReference>
<keyword evidence="4" id="KW-1185">Reference proteome</keyword>
<dbReference type="AlphaFoldDB" id="A0A3Q2HZ59"/>
<evidence type="ECO:0000313" key="3">
    <source>
        <dbReference type="Ensembl" id="ENSECAP00000040754.2"/>
    </source>
</evidence>
<reference evidence="3" key="3">
    <citation type="submission" date="2025-09" db="UniProtKB">
        <authorList>
            <consortium name="Ensembl"/>
        </authorList>
    </citation>
    <scope>IDENTIFICATION</scope>
    <source>
        <strain evidence="3">Thoroughbred</strain>
    </source>
</reference>
<dbReference type="GO" id="GO:0008289">
    <property type="term" value="F:lipid binding"/>
    <property type="evidence" value="ECO:0007669"/>
    <property type="project" value="InterPro"/>
</dbReference>
<accession>A0A3Q2HZ59</accession>
<dbReference type="PANTHER" id="PTHR47736">
    <property type="entry name" value="BPI FOLD-CONTAINING FAMILY A MEMBER 3"/>
    <property type="match status" value="1"/>
</dbReference>
<dbReference type="STRING" id="9796.ENSECAP00000040754"/>